<comment type="similarity">
    <text evidence="1">Belongs to the recoverin family.</text>
</comment>
<keyword evidence="6" id="KW-0449">Lipoprotein</keyword>
<dbReference type="SUPFAM" id="SSF47473">
    <property type="entry name" value="EF-hand"/>
    <property type="match status" value="1"/>
</dbReference>
<proteinExistence type="inferred from homology"/>
<evidence type="ECO:0000256" key="6">
    <source>
        <dbReference type="ARBA" id="ARBA00023288"/>
    </source>
</evidence>
<dbReference type="InterPro" id="IPR011992">
    <property type="entry name" value="EF-hand-dom_pair"/>
</dbReference>
<comment type="caution">
    <text evidence="8">The sequence shown here is derived from an EMBL/GenBank/DDBJ whole genome shotgun (WGS) entry which is preliminary data.</text>
</comment>
<evidence type="ECO:0000313" key="9">
    <source>
        <dbReference type="Proteomes" id="UP001150062"/>
    </source>
</evidence>
<dbReference type="InterPro" id="IPR018247">
    <property type="entry name" value="EF_Hand_1_Ca_BS"/>
</dbReference>
<organism evidence="8 9">
    <name type="scientific">Anaeramoeba flamelloides</name>
    <dbReference type="NCBI Taxonomy" id="1746091"/>
    <lineage>
        <taxon>Eukaryota</taxon>
        <taxon>Metamonada</taxon>
        <taxon>Anaeramoebidae</taxon>
        <taxon>Anaeramoeba</taxon>
    </lineage>
</organism>
<dbReference type="PRINTS" id="PR00450">
    <property type="entry name" value="RECOVERIN"/>
</dbReference>
<dbReference type="PANTHER" id="PTHR23055">
    <property type="entry name" value="CALCIUM BINDING PROTEINS"/>
    <property type="match status" value="1"/>
</dbReference>
<dbReference type="Gene3D" id="1.10.238.10">
    <property type="entry name" value="EF-hand"/>
    <property type="match status" value="1"/>
</dbReference>
<dbReference type="InterPro" id="IPR002048">
    <property type="entry name" value="EF_hand_dom"/>
</dbReference>
<accession>A0ABQ8Y1X9</accession>
<evidence type="ECO:0000259" key="7">
    <source>
        <dbReference type="PROSITE" id="PS50222"/>
    </source>
</evidence>
<evidence type="ECO:0000256" key="3">
    <source>
        <dbReference type="ARBA" id="ARBA00022723"/>
    </source>
</evidence>
<dbReference type="SMART" id="SM00054">
    <property type="entry name" value="EFh"/>
    <property type="match status" value="3"/>
</dbReference>
<dbReference type="PROSITE" id="PS50222">
    <property type="entry name" value="EF_HAND_2"/>
    <property type="match status" value="3"/>
</dbReference>
<sequence>MCNKQFFSFSFVQRNFYSKFFLLFLKSSRLLAKKFGKTELTLLEDKVRNLKGGNPKDCHLSIVDFESLFGIDNEGATLLHKTFDSDKNGTIEWNELLGGLAILSTGSTEEKAEMMFNTWDADGNGSLDEKEVYQMMHSSITIAAAAIVNSMMGPMGDLMSTLSEKQASELRTEISESIQTNINQEDVEEAVKLLFKEADIDNDGKITLEEFKLHCQSNDNAISPFVEALTNVVKPITNKEEENCEQM</sequence>
<name>A0ABQ8Y1X9_9EUKA</name>
<keyword evidence="2" id="KW-0519">Myristate</keyword>
<reference evidence="8" key="1">
    <citation type="submission" date="2022-08" db="EMBL/GenBank/DDBJ databases">
        <title>Novel sulfate-reducing endosymbionts in the free-living metamonad Anaeramoeba.</title>
        <authorList>
            <person name="Jerlstrom-Hultqvist J."/>
            <person name="Cepicka I."/>
            <person name="Gallot-Lavallee L."/>
            <person name="Salas-Leiva D."/>
            <person name="Curtis B.A."/>
            <person name="Zahonova K."/>
            <person name="Pipaliya S."/>
            <person name="Dacks J."/>
            <person name="Roger A.J."/>
        </authorList>
    </citation>
    <scope>NUCLEOTIDE SEQUENCE</scope>
    <source>
        <strain evidence="8">Schooner1</strain>
    </source>
</reference>
<evidence type="ECO:0000256" key="4">
    <source>
        <dbReference type="ARBA" id="ARBA00022737"/>
    </source>
</evidence>
<keyword evidence="3" id="KW-0479">Metal-binding</keyword>
<feature type="domain" description="EF-hand" evidence="7">
    <location>
        <begin position="107"/>
        <end position="142"/>
    </location>
</feature>
<protein>
    <submittedName>
        <fullName evidence="8">Calcium binding protein</fullName>
    </submittedName>
</protein>
<dbReference type="PANTHER" id="PTHR23055:SF178">
    <property type="entry name" value="NEUROCALCIN HOMOLOG"/>
    <property type="match status" value="1"/>
</dbReference>
<evidence type="ECO:0000313" key="8">
    <source>
        <dbReference type="EMBL" id="KAJ6238852.1"/>
    </source>
</evidence>
<feature type="domain" description="EF-hand" evidence="7">
    <location>
        <begin position="81"/>
        <end position="106"/>
    </location>
</feature>
<dbReference type="Pfam" id="PF13499">
    <property type="entry name" value="EF-hand_7"/>
    <property type="match status" value="1"/>
</dbReference>
<keyword evidence="5" id="KW-0106">Calcium</keyword>
<evidence type="ECO:0000256" key="2">
    <source>
        <dbReference type="ARBA" id="ARBA00022707"/>
    </source>
</evidence>
<evidence type="ECO:0000256" key="5">
    <source>
        <dbReference type="ARBA" id="ARBA00022837"/>
    </source>
</evidence>
<evidence type="ECO:0000256" key="1">
    <source>
        <dbReference type="ARBA" id="ARBA00006049"/>
    </source>
</evidence>
<dbReference type="InterPro" id="IPR028846">
    <property type="entry name" value="Recoverin"/>
</dbReference>
<keyword evidence="9" id="KW-1185">Reference proteome</keyword>
<dbReference type="CDD" id="cd00051">
    <property type="entry name" value="EFh"/>
    <property type="match status" value="1"/>
</dbReference>
<dbReference type="Pfam" id="PF00036">
    <property type="entry name" value="EF-hand_1"/>
    <property type="match status" value="1"/>
</dbReference>
<dbReference type="EMBL" id="JAOAOG010000232">
    <property type="protein sequence ID" value="KAJ6238852.1"/>
    <property type="molecule type" value="Genomic_DNA"/>
</dbReference>
<gene>
    <name evidence="8" type="ORF">M0813_26082</name>
</gene>
<feature type="domain" description="EF-hand" evidence="7">
    <location>
        <begin position="186"/>
        <end position="221"/>
    </location>
</feature>
<dbReference type="Proteomes" id="UP001150062">
    <property type="component" value="Unassembled WGS sequence"/>
</dbReference>
<keyword evidence="4" id="KW-0677">Repeat</keyword>
<dbReference type="PROSITE" id="PS00018">
    <property type="entry name" value="EF_HAND_1"/>
    <property type="match status" value="3"/>
</dbReference>